<dbReference type="PANTHER" id="PTHR43646:SF2">
    <property type="entry name" value="GLYCOSYLTRANSFERASE 2-LIKE DOMAIN-CONTAINING PROTEIN"/>
    <property type="match status" value="1"/>
</dbReference>
<dbReference type="Proteomes" id="UP000219522">
    <property type="component" value="Unassembled WGS sequence"/>
</dbReference>
<dbReference type="RefSeq" id="WP_087135369.1">
    <property type="nucleotide sequence ID" value="NZ_FCOG02000112.1"/>
</dbReference>
<keyword evidence="8" id="KW-1185">Reference proteome</keyword>
<dbReference type="OrthoDB" id="9777873at2"/>
<dbReference type="EMBL" id="OCSU01000001">
    <property type="protein sequence ID" value="SOE66715.1"/>
    <property type="molecule type" value="Genomic_DNA"/>
</dbReference>
<dbReference type="GO" id="GO:0016757">
    <property type="term" value="F:glycosyltransferase activity"/>
    <property type="evidence" value="ECO:0007669"/>
    <property type="project" value="UniProtKB-KW"/>
</dbReference>
<comment type="caution">
    <text evidence="7">The sequence shown here is derived from an EMBL/GenBank/DDBJ whole genome shotgun (WGS) entry which is preliminary data.</text>
</comment>
<dbReference type="AlphaFoldDB" id="A0A7Z7N2M2"/>
<gene>
    <name evidence="7" type="ORF">SAMN05446927_3126</name>
</gene>
<reference evidence="7 8" key="1">
    <citation type="submission" date="2017-09" db="EMBL/GenBank/DDBJ databases">
        <authorList>
            <person name="Varghese N."/>
            <person name="Submissions S."/>
        </authorList>
    </citation>
    <scope>NUCLEOTIDE SEQUENCE [LARGE SCALE GENOMIC DNA]</scope>
    <source>
        <strain evidence="7 8">OK806</strain>
    </source>
</reference>
<evidence type="ECO:0000259" key="6">
    <source>
        <dbReference type="Pfam" id="PF00535"/>
    </source>
</evidence>
<comment type="subcellular location">
    <subcellularLocation>
        <location evidence="1">Cell membrane</location>
    </subcellularLocation>
</comment>
<organism evidence="7 8">
    <name type="scientific">Caballeronia arationis</name>
    <dbReference type="NCBI Taxonomy" id="1777142"/>
    <lineage>
        <taxon>Bacteria</taxon>
        <taxon>Pseudomonadati</taxon>
        <taxon>Pseudomonadota</taxon>
        <taxon>Betaproteobacteria</taxon>
        <taxon>Burkholderiales</taxon>
        <taxon>Burkholderiaceae</taxon>
        <taxon>Caballeronia</taxon>
    </lineage>
</organism>
<evidence type="ECO:0000313" key="7">
    <source>
        <dbReference type="EMBL" id="SOE66715.1"/>
    </source>
</evidence>
<evidence type="ECO:0000256" key="2">
    <source>
        <dbReference type="ARBA" id="ARBA00022475"/>
    </source>
</evidence>
<dbReference type="InterPro" id="IPR029044">
    <property type="entry name" value="Nucleotide-diphossugar_trans"/>
</dbReference>
<dbReference type="PANTHER" id="PTHR43646">
    <property type="entry name" value="GLYCOSYLTRANSFERASE"/>
    <property type="match status" value="1"/>
</dbReference>
<evidence type="ECO:0000256" key="1">
    <source>
        <dbReference type="ARBA" id="ARBA00004236"/>
    </source>
</evidence>
<protein>
    <submittedName>
        <fullName evidence="7">Glycosyl transferase family 2</fullName>
    </submittedName>
</protein>
<evidence type="ECO:0000256" key="5">
    <source>
        <dbReference type="ARBA" id="ARBA00023136"/>
    </source>
</evidence>
<keyword evidence="4 7" id="KW-0808">Transferase</keyword>
<keyword evidence="5" id="KW-0472">Membrane</keyword>
<accession>A0A7Z7N2M2</accession>
<dbReference type="GO" id="GO:0005886">
    <property type="term" value="C:plasma membrane"/>
    <property type="evidence" value="ECO:0007669"/>
    <property type="project" value="UniProtKB-SubCell"/>
</dbReference>
<dbReference type="InterPro" id="IPR001173">
    <property type="entry name" value="Glyco_trans_2-like"/>
</dbReference>
<evidence type="ECO:0000256" key="3">
    <source>
        <dbReference type="ARBA" id="ARBA00022676"/>
    </source>
</evidence>
<dbReference type="Pfam" id="PF00535">
    <property type="entry name" value="Glycos_transf_2"/>
    <property type="match status" value="1"/>
</dbReference>
<sequence length="243" mass="25463">MIGVVIPAHNEAAHIVTCLQSVLRAAAHPELAGDIVRTFVVVDSCTDSTAALAHACGAETICVTARNVGVARAEGARVALAGEARWLAFTDADCAVADDWLACQLRCNTEVVCGVIQIDDWTGHHEAVREDFVSTYTDADGHRHIHGANLGLTAAAYVRVGGFPPLEWNEDVALVRALIDSGAEITWSAAARVVTSARVDSRADKGFGATLRAVSEKVGRQYASSTWAQSVLAGPASGESGQT</sequence>
<keyword evidence="2" id="KW-1003">Cell membrane</keyword>
<feature type="domain" description="Glycosyltransferase 2-like" evidence="6">
    <location>
        <begin position="4"/>
        <end position="103"/>
    </location>
</feature>
<proteinExistence type="predicted"/>
<dbReference type="Gene3D" id="3.90.550.10">
    <property type="entry name" value="Spore Coat Polysaccharide Biosynthesis Protein SpsA, Chain A"/>
    <property type="match status" value="1"/>
</dbReference>
<evidence type="ECO:0000256" key="4">
    <source>
        <dbReference type="ARBA" id="ARBA00022679"/>
    </source>
</evidence>
<name>A0A7Z7N2M2_9BURK</name>
<dbReference type="SUPFAM" id="SSF53448">
    <property type="entry name" value="Nucleotide-diphospho-sugar transferases"/>
    <property type="match status" value="1"/>
</dbReference>
<keyword evidence="3" id="KW-0328">Glycosyltransferase</keyword>
<evidence type="ECO:0000313" key="8">
    <source>
        <dbReference type="Proteomes" id="UP000219522"/>
    </source>
</evidence>